<accession>A0A2A2AHD7</accession>
<dbReference type="NCBIfam" id="TIGR02800">
    <property type="entry name" value="propeller_TolB"/>
    <property type="match status" value="1"/>
</dbReference>
<dbReference type="AlphaFoldDB" id="A0A2A2AHD7"/>
<keyword evidence="5 7" id="KW-0574">Periplasm</keyword>
<dbReference type="GO" id="GO:0042597">
    <property type="term" value="C:periplasmic space"/>
    <property type="evidence" value="ECO:0007669"/>
    <property type="project" value="UniProtKB-SubCell"/>
</dbReference>
<dbReference type="PANTHER" id="PTHR36842">
    <property type="entry name" value="PROTEIN TOLB HOMOLOG"/>
    <property type="match status" value="1"/>
</dbReference>
<name>A0A2A2AHD7_9BURK</name>
<proteinExistence type="inferred from homology"/>
<evidence type="ECO:0000256" key="4">
    <source>
        <dbReference type="ARBA" id="ARBA00022729"/>
    </source>
</evidence>
<evidence type="ECO:0000313" key="10">
    <source>
        <dbReference type="Proteomes" id="UP000218054"/>
    </source>
</evidence>
<dbReference type="InterPro" id="IPR011042">
    <property type="entry name" value="6-blade_b-propeller_TolB-like"/>
</dbReference>
<keyword evidence="10" id="KW-1185">Reference proteome</keyword>
<dbReference type="Gene3D" id="3.40.50.10070">
    <property type="entry name" value="TolB, N-terminal domain"/>
    <property type="match status" value="1"/>
</dbReference>
<dbReference type="PANTHER" id="PTHR36842:SF1">
    <property type="entry name" value="PROTEIN TOLB"/>
    <property type="match status" value="1"/>
</dbReference>
<dbReference type="GO" id="GO:0017038">
    <property type="term" value="P:protein import"/>
    <property type="evidence" value="ECO:0007669"/>
    <property type="project" value="InterPro"/>
</dbReference>
<evidence type="ECO:0000256" key="3">
    <source>
        <dbReference type="ARBA" id="ARBA00022618"/>
    </source>
</evidence>
<dbReference type="RefSeq" id="WP_095539858.1">
    <property type="nucleotide sequence ID" value="NZ_NSJB01000004.1"/>
</dbReference>
<dbReference type="InterPro" id="IPR014167">
    <property type="entry name" value="Tol-Pal_TolB"/>
</dbReference>
<reference evidence="9 10" key="1">
    <citation type="submission" date="2017-08" db="EMBL/GenBank/DDBJ databases">
        <title>WGS of Clinical strains of the CDC Group NO-1 linked to zoonotic infections in humans.</title>
        <authorList>
            <person name="Bernier A.-M."/>
            <person name="Bernard K."/>
        </authorList>
    </citation>
    <scope>NUCLEOTIDE SEQUENCE [LARGE SCALE GENOMIC DNA]</scope>
    <source>
        <strain evidence="9 10">NML00-0135</strain>
    </source>
</reference>
<dbReference type="SUPFAM" id="SSF52964">
    <property type="entry name" value="TolB, N-terminal domain"/>
    <property type="match status" value="1"/>
</dbReference>
<keyword evidence="4 7" id="KW-0732">Signal</keyword>
<keyword evidence="6 7" id="KW-0131">Cell cycle</keyword>
<evidence type="ECO:0000256" key="2">
    <source>
        <dbReference type="ARBA" id="ARBA00009820"/>
    </source>
</evidence>
<gene>
    <name evidence="7 9" type="primary">tolB</name>
    <name evidence="9" type="ORF">CK625_07885</name>
</gene>
<dbReference type="GO" id="GO:0051301">
    <property type="term" value="P:cell division"/>
    <property type="evidence" value="ECO:0007669"/>
    <property type="project" value="UniProtKB-UniRule"/>
</dbReference>
<comment type="caution">
    <text evidence="9">The sequence shown here is derived from an EMBL/GenBank/DDBJ whole genome shotgun (WGS) entry which is preliminary data.</text>
</comment>
<evidence type="ECO:0000256" key="6">
    <source>
        <dbReference type="ARBA" id="ARBA00023306"/>
    </source>
</evidence>
<comment type="function">
    <text evidence="7">Part of the Tol-Pal system, which plays a role in outer membrane invagination during cell division and is important for maintaining outer membrane integrity.</text>
</comment>
<dbReference type="Proteomes" id="UP000218054">
    <property type="component" value="Unassembled WGS sequence"/>
</dbReference>
<feature type="domain" description="TolB N-terminal" evidence="8">
    <location>
        <begin position="50"/>
        <end position="144"/>
    </location>
</feature>
<keyword evidence="3 7" id="KW-0132">Cell division</keyword>
<evidence type="ECO:0000313" key="9">
    <source>
        <dbReference type="EMBL" id="PAT37163.1"/>
    </source>
</evidence>
<sequence length="443" mass="47532">MRKFDLPGPAGRRLQPVVGTGASRRQALAALLAASAAPQLLAQQGPRVDISGRNRQYPIAIASFRGEAQAPQRVAEIVRADLERSGFFRSIDASGQALDELSRPDMNAWRERAAGWLSAGSVNRQADGRFDVRFRLWDVVRGEDLGGQSYVVPPADLRLAAHRIADFIYEKITGKPGIFSTRIAYVTKAGRYSLWVADSDGENAQAALTSPEPIISPAWSPDGRQLAYVSFESRKPVVYTHDVASGRRRLLANFRGSNSAPTWSPDGSRLAVTLTRDGGSQLYTISASGGEPSRIMQSAGIDTEPDFSSDGQFIYFVSDRGGSPQIYRVGSRGGAAQRVTFSGSYNISPSISPDGKYLAFISRTGGGYRLHVMDLAGGGVQAVTDTNADESPSFSPNSELLLYATRQGGASALMTCTVDGSVKVRLAAKGGEIREPAWGPLLR</sequence>
<dbReference type="InterPro" id="IPR007195">
    <property type="entry name" value="TolB_N"/>
</dbReference>
<comment type="subunit">
    <text evidence="7">The Tol-Pal system is composed of five core proteins: the inner membrane proteins TolA, TolQ and TolR, the periplasmic protein TolB and the outer membrane protein Pal. They form a network linking the inner and outer membranes and the peptidoglycan layer.</text>
</comment>
<evidence type="ECO:0000256" key="5">
    <source>
        <dbReference type="ARBA" id="ARBA00022764"/>
    </source>
</evidence>
<evidence type="ECO:0000259" key="8">
    <source>
        <dbReference type="Pfam" id="PF04052"/>
    </source>
</evidence>
<dbReference type="HAMAP" id="MF_00671">
    <property type="entry name" value="TolB"/>
    <property type="match status" value="1"/>
</dbReference>
<comment type="similarity">
    <text evidence="2 7">Belongs to the TolB family.</text>
</comment>
<organism evidence="9 10">
    <name type="scientific">Vandammella animalimorsus</name>
    <dbReference type="NCBI Taxonomy" id="2029117"/>
    <lineage>
        <taxon>Bacteria</taxon>
        <taxon>Pseudomonadati</taxon>
        <taxon>Pseudomonadota</taxon>
        <taxon>Betaproteobacteria</taxon>
        <taxon>Burkholderiales</taxon>
        <taxon>Comamonadaceae</taxon>
        <taxon>Vandammella</taxon>
    </lineage>
</organism>
<dbReference type="Gene3D" id="2.120.10.30">
    <property type="entry name" value="TolB, C-terminal domain"/>
    <property type="match status" value="1"/>
</dbReference>
<comment type="subcellular location">
    <subcellularLocation>
        <location evidence="1 7">Periplasm</location>
    </subcellularLocation>
</comment>
<dbReference type="Pfam" id="PF07676">
    <property type="entry name" value="PD40"/>
    <property type="match status" value="5"/>
</dbReference>
<dbReference type="Pfam" id="PF04052">
    <property type="entry name" value="TolB_N"/>
    <property type="match status" value="1"/>
</dbReference>
<protein>
    <recommendedName>
        <fullName evidence="7">Tol-Pal system protein TolB</fullName>
    </recommendedName>
</protein>
<evidence type="ECO:0000256" key="1">
    <source>
        <dbReference type="ARBA" id="ARBA00004418"/>
    </source>
</evidence>
<dbReference type="SUPFAM" id="SSF69304">
    <property type="entry name" value="Tricorn protease N-terminal domain"/>
    <property type="match status" value="1"/>
</dbReference>
<evidence type="ECO:0000256" key="7">
    <source>
        <dbReference type="HAMAP-Rule" id="MF_00671"/>
    </source>
</evidence>
<dbReference type="InterPro" id="IPR011659">
    <property type="entry name" value="WD40"/>
</dbReference>
<dbReference type="EMBL" id="NSJB01000004">
    <property type="protein sequence ID" value="PAT37163.1"/>
    <property type="molecule type" value="Genomic_DNA"/>
</dbReference>